<evidence type="ECO:0000313" key="5">
    <source>
        <dbReference type="EMBL" id="MPR34716.1"/>
    </source>
</evidence>
<accession>A0A7C9BDE2</accession>
<dbReference type="Pfam" id="PF02661">
    <property type="entry name" value="Fic"/>
    <property type="match status" value="1"/>
</dbReference>
<comment type="caution">
    <text evidence="5">The sequence shown here is derived from an EMBL/GenBank/DDBJ whole genome shotgun (WGS) entry which is preliminary data.</text>
</comment>
<dbReference type="Proteomes" id="UP000479293">
    <property type="component" value="Unassembled WGS sequence"/>
</dbReference>
<feature type="site" description="Important for autoinhibition of adenylyltransferase activity" evidence="3">
    <location>
        <position position="44"/>
    </location>
</feature>
<keyword evidence="2" id="KW-0067">ATP-binding</keyword>
<dbReference type="EMBL" id="WHLY01000002">
    <property type="protein sequence ID" value="MPR34716.1"/>
    <property type="molecule type" value="Genomic_DNA"/>
</dbReference>
<dbReference type="PANTHER" id="PTHR13504">
    <property type="entry name" value="FIDO DOMAIN-CONTAINING PROTEIN DDB_G0283145"/>
    <property type="match status" value="1"/>
</dbReference>
<dbReference type="SUPFAM" id="SSF140931">
    <property type="entry name" value="Fic-like"/>
    <property type="match status" value="1"/>
</dbReference>
<organism evidence="5 6">
    <name type="scientific">Salmonirosea aquatica</name>
    <dbReference type="NCBI Taxonomy" id="2654236"/>
    <lineage>
        <taxon>Bacteria</taxon>
        <taxon>Pseudomonadati</taxon>
        <taxon>Bacteroidota</taxon>
        <taxon>Cytophagia</taxon>
        <taxon>Cytophagales</taxon>
        <taxon>Spirosomataceae</taxon>
        <taxon>Salmonirosea</taxon>
    </lineage>
</organism>
<dbReference type="Gene3D" id="1.10.3290.10">
    <property type="entry name" value="Fido-like domain"/>
    <property type="match status" value="1"/>
</dbReference>
<keyword evidence="2" id="KW-0547">Nucleotide-binding</keyword>
<reference evidence="5 6" key="1">
    <citation type="submission" date="2019-10" db="EMBL/GenBank/DDBJ databases">
        <title>Draft Genome Sequence of Cytophagaceae sp. SJW1-29.</title>
        <authorList>
            <person name="Choi A."/>
        </authorList>
    </citation>
    <scope>NUCLEOTIDE SEQUENCE [LARGE SCALE GENOMIC DNA]</scope>
    <source>
        <strain evidence="5 6">SJW1-29</strain>
    </source>
</reference>
<dbReference type="InterPro" id="IPR040198">
    <property type="entry name" value="Fido_containing"/>
</dbReference>
<keyword evidence="6" id="KW-1185">Reference proteome</keyword>
<dbReference type="RefSeq" id="WP_152761167.1">
    <property type="nucleotide sequence ID" value="NZ_WHLY01000002.1"/>
</dbReference>
<feature type="active site" evidence="1">
    <location>
        <position position="192"/>
    </location>
</feature>
<dbReference type="InterPro" id="IPR003812">
    <property type="entry name" value="Fido"/>
</dbReference>
<evidence type="ECO:0000256" key="2">
    <source>
        <dbReference type="PIRSR" id="PIRSR640198-2"/>
    </source>
</evidence>
<protein>
    <submittedName>
        <fullName evidence="5">Fic family protein</fullName>
    </submittedName>
</protein>
<evidence type="ECO:0000256" key="3">
    <source>
        <dbReference type="PIRSR" id="PIRSR640198-3"/>
    </source>
</evidence>
<name>A0A7C9BDE2_9BACT</name>
<evidence type="ECO:0000313" key="6">
    <source>
        <dbReference type="Proteomes" id="UP000479293"/>
    </source>
</evidence>
<evidence type="ECO:0000259" key="4">
    <source>
        <dbReference type="PROSITE" id="PS51459"/>
    </source>
</evidence>
<dbReference type="PROSITE" id="PS51459">
    <property type="entry name" value="FIDO"/>
    <property type="match status" value="1"/>
</dbReference>
<evidence type="ECO:0000256" key="1">
    <source>
        <dbReference type="PIRSR" id="PIRSR640198-1"/>
    </source>
</evidence>
<feature type="binding site" evidence="2">
    <location>
        <begin position="196"/>
        <end position="203"/>
    </location>
    <ligand>
        <name>ATP</name>
        <dbReference type="ChEBI" id="CHEBI:30616"/>
    </ligand>
</feature>
<dbReference type="AlphaFoldDB" id="A0A7C9BDE2"/>
<proteinExistence type="predicted"/>
<dbReference type="PANTHER" id="PTHR13504:SF38">
    <property type="entry name" value="FIDO DOMAIN-CONTAINING PROTEIN"/>
    <property type="match status" value="1"/>
</dbReference>
<gene>
    <name evidence="5" type="ORF">GBK04_15480</name>
</gene>
<dbReference type="InterPro" id="IPR036597">
    <property type="entry name" value="Fido-like_dom_sf"/>
</dbReference>
<feature type="domain" description="Fido" evidence="4">
    <location>
        <begin position="94"/>
        <end position="249"/>
    </location>
</feature>
<dbReference type="GO" id="GO:0005524">
    <property type="term" value="F:ATP binding"/>
    <property type="evidence" value="ECO:0007669"/>
    <property type="project" value="UniProtKB-KW"/>
</dbReference>
<sequence>MEPLEKAFALKKELDSLRPLNREQEQRIMQKFRLDWNFHSNNLEGNTLTYGETKALLLFGITAQGKPLKDHLEIEGHNEAIEWVIERVSGEYPLTESFIRELHQLLLKEPYWVDAMTPEGAPTKKKVEIGKYKSLPNHVLTVTGEMFYFASPEETPAKMDDLMQWYREKASAKNVNPILLAAEFHYRFIRIHPFDDGNGRTVRILMNFILMKYGFPPVIIKTQDKSNYLSALRQADSGIIEPFITYITNNLIHSLELMIRGAKGESIEEPDDFDKELALLEKRLNQGTQEVEKTAELIHTLYDNSIVPLFYKFAEEGKKFEKFYVQSKLYIISNDHTSDNFPSAILAIKSKITQDTTKFGVFYGYQAFVHSVYGNFNHNAVVDVMLGPTSYFALLNGKPANLEKRYDEQLTEEEINNLVRSEMKRHKEFIEQKLAKK</sequence>